<protein>
    <submittedName>
        <fullName evidence="1">Minor baseplate protein</fullName>
    </submittedName>
</protein>
<reference evidence="2" key="1">
    <citation type="submission" date="2019-06" db="EMBL/GenBank/DDBJ databases">
        <title>Complete Genome Sequence of Escherichia coli Myophage Mangalitsa.</title>
        <authorList>
            <person name="Atkison C.L."/>
            <person name="Boeckman J."/>
            <person name="Newkirk H."/>
            <person name="Liu M."/>
            <person name="Gill J.J."/>
            <person name="Cahill J."/>
            <person name="Ramsey J."/>
        </authorList>
    </citation>
    <scope>NUCLEOTIDE SEQUENCE [LARGE SCALE GENOMIC DNA]</scope>
</reference>
<sequence length="122" mass="13556">MTNAETQAQAFNEIISLLPTGYVKTVPFDVSKDVSFEFSGVTVKMSALYLNSYLNCYMFDLAWGATNKIFGIPIRCGVDILEQYSTPLPNMYATNTVFPGQEVVSYKQLSLFVIDASVLERG</sequence>
<organism evidence="1 2">
    <name type="scientific">Escherichia phage Mangalitsa</name>
    <dbReference type="NCBI Taxonomy" id="2589658"/>
    <lineage>
        <taxon>Viruses</taxon>
        <taxon>Duplodnaviria</taxon>
        <taxon>Heunggongvirae</taxon>
        <taxon>Uroviricota</taxon>
        <taxon>Caudoviricetes</taxon>
        <taxon>Chaseviridae</taxon>
        <taxon>Cleopatravirinae</taxon>
        <taxon>Carltongylesvirus</taxon>
        <taxon>Carltongylesvirus mangalitsa</taxon>
    </lineage>
</organism>
<keyword evidence="2" id="KW-1185">Reference proteome</keyword>
<accession>A0A5B9NAM5</accession>
<dbReference type="EMBL" id="MN045229">
    <property type="protein sequence ID" value="QEG07873.1"/>
    <property type="molecule type" value="Genomic_DNA"/>
</dbReference>
<evidence type="ECO:0000313" key="1">
    <source>
        <dbReference type="EMBL" id="QEG07873.1"/>
    </source>
</evidence>
<evidence type="ECO:0000313" key="2">
    <source>
        <dbReference type="Proteomes" id="UP000323054"/>
    </source>
</evidence>
<dbReference type="Proteomes" id="UP000323054">
    <property type="component" value="Segment"/>
</dbReference>
<name>A0A5B9NAM5_9CAUD</name>
<proteinExistence type="predicted"/>
<gene>
    <name evidence="1" type="ORF">Mangalitsa_071</name>
</gene>